<protein>
    <submittedName>
        <fullName evidence="1">Uncharacterized protein</fullName>
    </submittedName>
</protein>
<dbReference type="GO" id="GO:0016020">
    <property type="term" value="C:membrane"/>
    <property type="evidence" value="ECO:0007669"/>
    <property type="project" value="InterPro"/>
</dbReference>
<dbReference type="InterPro" id="IPR009825">
    <property type="entry name" value="ECF_substrate-spec-like"/>
</dbReference>
<organism evidence="1 3">
    <name type="scientific">Latilactobacillus curvatus JCM 1096 = DSM 20019</name>
    <dbReference type="NCBI Taxonomy" id="1293592"/>
    <lineage>
        <taxon>Bacteria</taxon>
        <taxon>Bacillati</taxon>
        <taxon>Bacillota</taxon>
        <taxon>Bacilli</taxon>
        <taxon>Lactobacillales</taxon>
        <taxon>Lactobacillaceae</taxon>
        <taxon>Latilactobacillus</taxon>
    </lineage>
</organism>
<sequence>MVAGYFLATSLLFGWAAGIASIFSNIVQNGLGIVVTIPLVTSLSRIRPQLFNH</sequence>
<name>A0AAJ0LEG8_LATCU</name>
<reference evidence="1 3" key="1">
    <citation type="journal article" date="2015" name="Genome Announc.">
        <title>Expanding the biotechnology potential of lactobacilli through comparative genomics of 213 strains and associated genera.</title>
        <authorList>
            <person name="Sun Z."/>
            <person name="Harris H.M."/>
            <person name="McCann A."/>
            <person name="Guo C."/>
            <person name="Argimon S."/>
            <person name="Zhang W."/>
            <person name="Yang X."/>
            <person name="Jeffery I.B."/>
            <person name="Cooney J.C."/>
            <person name="Kagawa T.F."/>
            <person name="Liu W."/>
            <person name="Song Y."/>
            <person name="Salvetti E."/>
            <person name="Wrobel A."/>
            <person name="Rasinkangas P."/>
            <person name="Parkhill J."/>
            <person name="Rea M.C."/>
            <person name="O'Sullivan O."/>
            <person name="Ritari J."/>
            <person name="Douillard F.P."/>
            <person name="Paul Ross R."/>
            <person name="Yang R."/>
            <person name="Briner A.E."/>
            <person name="Felis G.E."/>
            <person name="de Vos W.M."/>
            <person name="Barrangou R."/>
            <person name="Klaenhammer T.R."/>
            <person name="Caufield P.W."/>
            <person name="Cui Y."/>
            <person name="Zhang H."/>
            <person name="O'Toole P.W."/>
        </authorList>
    </citation>
    <scope>NUCLEOTIDE SEQUENCE [LARGE SCALE GENOMIC DNA]</scope>
    <source>
        <strain evidence="1 3">DSM 20019</strain>
    </source>
</reference>
<evidence type="ECO:0000313" key="1">
    <source>
        <dbReference type="EMBL" id="KRK92077.1"/>
    </source>
</evidence>
<accession>A0AAJ0LEG8</accession>
<dbReference type="EMBL" id="AZDL01000035">
    <property type="protein sequence ID" value="KRK92086.1"/>
    <property type="molecule type" value="Genomic_DNA"/>
</dbReference>
<evidence type="ECO:0000313" key="2">
    <source>
        <dbReference type="EMBL" id="KRK92086.1"/>
    </source>
</evidence>
<gene>
    <name evidence="1" type="ORF">FC08_GL000974</name>
    <name evidence="2" type="ORF">FC08_GL000983</name>
</gene>
<dbReference type="Proteomes" id="UP000050828">
    <property type="component" value="Unassembled WGS sequence"/>
</dbReference>
<dbReference type="AlphaFoldDB" id="A0AAJ0LEG8"/>
<dbReference type="EMBL" id="AZDL01000035">
    <property type="protein sequence ID" value="KRK92077.1"/>
    <property type="molecule type" value="Genomic_DNA"/>
</dbReference>
<comment type="caution">
    <text evidence="1">The sequence shown here is derived from an EMBL/GenBank/DDBJ whole genome shotgun (WGS) entry which is preliminary data.</text>
</comment>
<evidence type="ECO:0000313" key="3">
    <source>
        <dbReference type="Proteomes" id="UP000050828"/>
    </source>
</evidence>
<proteinExistence type="predicted"/>
<dbReference type="Gene3D" id="1.10.1760.20">
    <property type="match status" value="1"/>
</dbReference>
<dbReference type="Pfam" id="PF07155">
    <property type="entry name" value="ECF-ribofla_trS"/>
    <property type="match status" value="1"/>
</dbReference>